<protein>
    <submittedName>
        <fullName evidence="3">Uncharacterized protein</fullName>
    </submittedName>
</protein>
<keyword evidence="4" id="KW-1185">Reference proteome</keyword>
<evidence type="ECO:0000313" key="4">
    <source>
        <dbReference type="Proteomes" id="UP000799770"/>
    </source>
</evidence>
<gene>
    <name evidence="3" type="ORF">BDV96DRAFT_651255</name>
</gene>
<name>A0A6A5YSK5_9PLEO</name>
<keyword evidence="1" id="KW-0175">Coiled coil</keyword>
<evidence type="ECO:0000256" key="2">
    <source>
        <dbReference type="SAM" id="MobiDB-lite"/>
    </source>
</evidence>
<evidence type="ECO:0000313" key="3">
    <source>
        <dbReference type="EMBL" id="KAF2110102.1"/>
    </source>
</evidence>
<feature type="compositionally biased region" description="Low complexity" evidence="2">
    <location>
        <begin position="18"/>
        <end position="29"/>
    </location>
</feature>
<dbReference type="EMBL" id="ML977339">
    <property type="protein sequence ID" value="KAF2110102.1"/>
    <property type="molecule type" value="Genomic_DNA"/>
</dbReference>
<proteinExistence type="predicted"/>
<organism evidence="3 4">
    <name type="scientific">Lophiotrema nucula</name>
    <dbReference type="NCBI Taxonomy" id="690887"/>
    <lineage>
        <taxon>Eukaryota</taxon>
        <taxon>Fungi</taxon>
        <taxon>Dikarya</taxon>
        <taxon>Ascomycota</taxon>
        <taxon>Pezizomycotina</taxon>
        <taxon>Dothideomycetes</taxon>
        <taxon>Pleosporomycetidae</taxon>
        <taxon>Pleosporales</taxon>
        <taxon>Lophiotremataceae</taxon>
        <taxon>Lophiotrema</taxon>
    </lineage>
</organism>
<feature type="region of interest" description="Disordered" evidence="2">
    <location>
        <begin position="18"/>
        <end position="45"/>
    </location>
</feature>
<accession>A0A6A5YSK5</accession>
<dbReference type="Proteomes" id="UP000799770">
    <property type="component" value="Unassembled WGS sequence"/>
</dbReference>
<feature type="coiled-coil region" evidence="1">
    <location>
        <begin position="157"/>
        <end position="184"/>
    </location>
</feature>
<evidence type="ECO:0000256" key="1">
    <source>
        <dbReference type="SAM" id="Coils"/>
    </source>
</evidence>
<feature type="region of interest" description="Disordered" evidence="2">
    <location>
        <begin position="123"/>
        <end position="149"/>
    </location>
</feature>
<dbReference type="AlphaFoldDB" id="A0A6A5YSK5"/>
<sequence length="207" mass="23755">MSCISCWRRKRNISADHVSNTSSVSNANVEPLPANVPGEQSGEHDAKVAKIPSEERKFSSLKGVDTTAKYLEYSTRGTKEDIPVPPYQTTPESTVDLPAYNAYEYSESYPEFPKNATNVALRASRPPQSSFECAQDKHEREETEEEQGQYLRSIKYGDQANRQLDELERFREEQLNEVQELSGLTAEQIERRRRLNQWDETEGWDEC</sequence>
<reference evidence="3" key="1">
    <citation type="journal article" date="2020" name="Stud. Mycol.">
        <title>101 Dothideomycetes genomes: a test case for predicting lifestyles and emergence of pathogens.</title>
        <authorList>
            <person name="Haridas S."/>
            <person name="Albert R."/>
            <person name="Binder M."/>
            <person name="Bloem J."/>
            <person name="Labutti K."/>
            <person name="Salamov A."/>
            <person name="Andreopoulos B."/>
            <person name="Baker S."/>
            <person name="Barry K."/>
            <person name="Bills G."/>
            <person name="Bluhm B."/>
            <person name="Cannon C."/>
            <person name="Castanera R."/>
            <person name="Culley D."/>
            <person name="Daum C."/>
            <person name="Ezra D."/>
            <person name="Gonzalez J."/>
            <person name="Henrissat B."/>
            <person name="Kuo A."/>
            <person name="Liang C."/>
            <person name="Lipzen A."/>
            <person name="Lutzoni F."/>
            <person name="Magnuson J."/>
            <person name="Mondo S."/>
            <person name="Nolan M."/>
            <person name="Ohm R."/>
            <person name="Pangilinan J."/>
            <person name="Park H.-J."/>
            <person name="Ramirez L."/>
            <person name="Alfaro M."/>
            <person name="Sun H."/>
            <person name="Tritt A."/>
            <person name="Yoshinaga Y."/>
            <person name="Zwiers L.-H."/>
            <person name="Turgeon B."/>
            <person name="Goodwin S."/>
            <person name="Spatafora J."/>
            <person name="Crous P."/>
            <person name="Grigoriev I."/>
        </authorList>
    </citation>
    <scope>NUCLEOTIDE SEQUENCE</scope>
    <source>
        <strain evidence="3">CBS 627.86</strain>
    </source>
</reference>